<gene>
    <name evidence="2" type="ORF">GR702_04725</name>
</gene>
<organism evidence="2 3">
    <name type="scientific">Novosphingobium silvae</name>
    <dbReference type="NCBI Taxonomy" id="2692619"/>
    <lineage>
        <taxon>Bacteria</taxon>
        <taxon>Pseudomonadati</taxon>
        <taxon>Pseudomonadota</taxon>
        <taxon>Alphaproteobacteria</taxon>
        <taxon>Sphingomonadales</taxon>
        <taxon>Sphingomonadaceae</taxon>
        <taxon>Novosphingobium</taxon>
    </lineage>
</organism>
<dbReference type="AlphaFoldDB" id="A0A7X4GEC0"/>
<sequence length="178" mass="18509">MAIKMNVVGGAVTQGGKLAPYVADKGDPGAPGAASTVPGPGGNNGWTPVLAGEADGTRTLIKVADWTGGQGTKPATGMYIGTAGYVATKAQAFNFNASKRVVPFSSGPTNAQGYRGDQLRVGRLLLPAGGRTAQGDNGCPFEGYLDNHQQRHEGRLHRYGPRSDAAYRPRQPLGRCSR</sequence>
<evidence type="ECO:0000313" key="3">
    <source>
        <dbReference type="Proteomes" id="UP000465810"/>
    </source>
</evidence>
<accession>A0A7X4GEC0</accession>
<dbReference type="EMBL" id="WVTD01000002">
    <property type="protein sequence ID" value="MYL97077.1"/>
    <property type="molecule type" value="Genomic_DNA"/>
</dbReference>
<feature type="region of interest" description="Disordered" evidence="1">
    <location>
        <begin position="151"/>
        <end position="178"/>
    </location>
</feature>
<evidence type="ECO:0000313" key="2">
    <source>
        <dbReference type="EMBL" id="MYL97077.1"/>
    </source>
</evidence>
<reference evidence="2 3" key="1">
    <citation type="submission" date="2019-12" db="EMBL/GenBank/DDBJ databases">
        <authorList>
            <person name="Feng G."/>
            <person name="Zhu H."/>
        </authorList>
    </citation>
    <scope>NUCLEOTIDE SEQUENCE [LARGE SCALE GENOMIC DNA]</scope>
    <source>
        <strain evidence="2 3">FGD1</strain>
    </source>
</reference>
<evidence type="ECO:0000256" key="1">
    <source>
        <dbReference type="SAM" id="MobiDB-lite"/>
    </source>
</evidence>
<dbReference type="RefSeq" id="WP_160984803.1">
    <property type="nucleotide sequence ID" value="NZ_WVTD01000002.1"/>
</dbReference>
<keyword evidence="3" id="KW-1185">Reference proteome</keyword>
<proteinExistence type="predicted"/>
<name>A0A7X4GEC0_9SPHN</name>
<dbReference type="Proteomes" id="UP000465810">
    <property type="component" value="Unassembled WGS sequence"/>
</dbReference>
<protein>
    <submittedName>
        <fullName evidence="2">Uncharacterized protein</fullName>
    </submittedName>
</protein>
<comment type="caution">
    <text evidence="2">The sequence shown here is derived from an EMBL/GenBank/DDBJ whole genome shotgun (WGS) entry which is preliminary data.</text>
</comment>